<comment type="caution">
    <text evidence="3">The sequence shown here is derived from an EMBL/GenBank/DDBJ whole genome shotgun (WGS) entry which is preliminary data.</text>
</comment>
<dbReference type="PATRIC" id="fig|742817.3.peg.2989"/>
<dbReference type="Pfam" id="PF03795">
    <property type="entry name" value="YCII"/>
    <property type="match status" value="1"/>
</dbReference>
<evidence type="ECO:0000313" key="4">
    <source>
        <dbReference type="Proteomes" id="UP000004892"/>
    </source>
</evidence>
<feature type="domain" description="YCII-related" evidence="2">
    <location>
        <begin position="2"/>
        <end position="81"/>
    </location>
</feature>
<accession>H1DKL1</accession>
<dbReference type="Proteomes" id="UP000004892">
    <property type="component" value="Unassembled WGS sequence"/>
</dbReference>
<evidence type="ECO:0000313" key="3">
    <source>
        <dbReference type="EMBL" id="EHP45504.1"/>
    </source>
</evidence>
<dbReference type="EMBL" id="ADMC01000030">
    <property type="protein sequence ID" value="EHP45504.1"/>
    <property type="molecule type" value="Genomic_DNA"/>
</dbReference>
<dbReference type="InterPro" id="IPR011008">
    <property type="entry name" value="Dimeric_a/b-barrel"/>
</dbReference>
<dbReference type="AlphaFoldDB" id="H1DKL1"/>
<dbReference type="STRING" id="742817.HMPREF9449_02797"/>
<dbReference type="Gene3D" id="3.30.70.1060">
    <property type="entry name" value="Dimeric alpha+beta barrel"/>
    <property type="match status" value="1"/>
</dbReference>
<keyword evidence="4" id="KW-1185">Reference proteome</keyword>
<dbReference type="HOGENOM" id="CLU_110355_6_1_10"/>
<name>H1DKL1_9BACT</name>
<dbReference type="InterPro" id="IPR005545">
    <property type="entry name" value="YCII"/>
</dbReference>
<dbReference type="eggNOG" id="COG2350">
    <property type="taxonomic scope" value="Bacteria"/>
</dbReference>
<dbReference type="PANTHER" id="PTHR37828:SF1">
    <property type="entry name" value="YCII-RELATED DOMAIN-CONTAINING PROTEIN"/>
    <property type="match status" value="1"/>
</dbReference>
<reference evidence="3 4" key="1">
    <citation type="submission" date="2012-01" db="EMBL/GenBank/DDBJ databases">
        <title>The Genome Sequence of Odoribacter laneus YIT 12061.</title>
        <authorList>
            <consortium name="The Broad Institute Genome Sequencing Platform"/>
            <person name="Earl A."/>
            <person name="Ward D."/>
            <person name="Feldgarden M."/>
            <person name="Gevers D."/>
            <person name="Morotomi M."/>
            <person name="Young S.K."/>
            <person name="Zeng Q."/>
            <person name="Gargeya S."/>
            <person name="Fitzgerald M."/>
            <person name="Haas B."/>
            <person name="Abouelleil A."/>
            <person name="Alvarado L."/>
            <person name="Arachchi H.M."/>
            <person name="Berlin A."/>
            <person name="Chapman S.B."/>
            <person name="Gearin G."/>
            <person name="Goldberg J."/>
            <person name="Griggs A."/>
            <person name="Gujja S."/>
            <person name="Hansen M."/>
            <person name="Heiman D."/>
            <person name="Howarth C."/>
            <person name="Larimer J."/>
            <person name="Lui A."/>
            <person name="MacDonald P.J.P."/>
            <person name="McCowen C."/>
            <person name="Montmayeur A."/>
            <person name="Murphy C."/>
            <person name="Neiman D."/>
            <person name="Pearson M."/>
            <person name="Priest M."/>
            <person name="Roberts A."/>
            <person name="Saif S."/>
            <person name="Shea T."/>
            <person name="Sisk P."/>
            <person name="Stolte C."/>
            <person name="Sykes S."/>
            <person name="Wortman J."/>
            <person name="Nusbaum C."/>
            <person name="Birren B."/>
        </authorList>
    </citation>
    <scope>NUCLEOTIDE SEQUENCE [LARGE SCALE GENOMIC DNA]</scope>
    <source>
        <strain evidence="3 4">YIT 12061</strain>
    </source>
</reference>
<gene>
    <name evidence="3" type="ORF">HMPREF9449_02797</name>
</gene>
<sequence length="94" mass="10973">MYLFLVNYKKPLEEVEKNLEAHRAYLDKYYSLKKFIFSGRRNPRTGGCILCNASNEAEVKAIIKEDPFYFKGIADYEILDISLTKYAAGFEKFL</sequence>
<protein>
    <recommendedName>
        <fullName evidence="2">YCII-related domain-containing protein</fullName>
    </recommendedName>
</protein>
<evidence type="ECO:0000256" key="1">
    <source>
        <dbReference type="ARBA" id="ARBA00007689"/>
    </source>
</evidence>
<evidence type="ECO:0000259" key="2">
    <source>
        <dbReference type="Pfam" id="PF03795"/>
    </source>
</evidence>
<organism evidence="3 4">
    <name type="scientific">Odoribacter laneus YIT 12061</name>
    <dbReference type="NCBI Taxonomy" id="742817"/>
    <lineage>
        <taxon>Bacteria</taxon>
        <taxon>Pseudomonadati</taxon>
        <taxon>Bacteroidota</taxon>
        <taxon>Bacteroidia</taxon>
        <taxon>Bacteroidales</taxon>
        <taxon>Odoribacteraceae</taxon>
        <taxon>Odoribacter</taxon>
    </lineage>
</organism>
<proteinExistence type="inferred from homology"/>
<comment type="similarity">
    <text evidence="1">Belongs to the YciI family.</text>
</comment>
<dbReference type="SUPFAM" id="SSF54909">
    <property type="entry name" value="Dimeric alpha+beta barrel"/>
    <property type="match status" value="1"/>
</dbReference>
<dbReference type="PANTHER" id="PTHR37828">
    <property type="entry name" value="GSR2449 PROTEIN"/>
    <property type="match status" value="1"/>
</dbReference>
<dbReference type="GeneID" id="98070322"/>
<dbReference type="RefSeq" id="WP_009137940.1">
    <property type="nucleotide sequence ID" value="NZ_JH594597.1"/>
</dbReference>